<evidence type="ECO:0008006" key="4">
    <source>
        <dbReference type="Google" id="ProtNLM"/>
    </source>
</evidence>
<proteinExistence type="predicted"/>
<dbReference type="Proteomes" id="UP001272716">
    <property type="component" value="Unassembled WGS sequence"/>
</dbReference>
<dbReference type="SUPFAM" id="SSF56349">
    <property type="entry name" value="DNA breaking-rejoining enzymes"/>
    <property type="match status" value="1"/>
</dbReference>
<dbReference type="GO" id="GO:0006310">
    <property type="term" value="P:DNA recombination"/>
    <property type="evidence" value="ECO:0007669"/>
    <property type="project" value="UniProtKB-KW"/>
</dbReference>
<dbReference type="EMBL" id="JAWQCK010000001">
    <property type="protein sequence ID" value="MDW9207636.1"/>
    <property type="molecule type" value="Genomic_DNA"/>
</dbReference>
<gene>
    <name evidence="2" type="ORF">BTTOUR_02250</name>
</gene>
<dbReference type="Gene3D" id="1.10.443.10">
    <property type="entry name" value="Intergrase catalytic core"/>
    <property type="match status" value="1"/>
</dbReference>
<evidence type="ECO:0000313" key="2">
    <source>
        <dbReference type="EMBL" id="MDW9207636.1"/>
    </source>
</evidence>
<dbReference type="AlphaFoldDB" id="A0ABD5HRX5"/>
<evidence type="ECO:0000313" key="3">
    <source>
        <dbReference type="Proteomes" id="UP001272716"/>
    </source>
</evidence>
<protein>
    <recommendedName>
        <fullName evidence="4">Integrase</fullName>
    </recommendedName>
</protein>
<keyword evidence="1" id="KW-0233">DNA recombination</keyword>
<accession>A0ABD5HRX5</accession>
<dbReference type="InterPro" id="IPR013762">
    <property type="entry name" value="Integrase-like_cat_sf"/>
</dbReference>
<name>A0ABD5HRX5_BACTU</name>
<reference evidence="2 3" key="1">
    <citation type="submission" date="2023-10" db="EMBL/GenBank/DDBJ databases">
        <title>Draft Genome Sequence of Bacillus thuringiensis serovar. toumanoffi 4059: Identification of a Novel Cry Protein Candidate.</title>
        <authorList>
            <person name="Murdoch R.W."/>
            <person name="Gemler B."/>
            <person name="Heater B.S."/>
        </authorList>
    </citation>
    <scope>NUCLEOTIDE SEQUENCE [LARGE SCALE GENOMIC DNA]</scope>
    <source>
        <strain evidence="2 3">4059</strain>
    </source>
</reference>
<comment type="caution">
    <text evidence="2">The sequence shown here is derived from an EMBL/GenBank/DDBJ whole genome shotgun (WGS) entry which is preliminary data.</text>
</comment>
<sequence>MRHTYSTNHYNENKDLVLLENQMGNNSMETTSLYTNIDDTKRRAAIERLEQRQLEESDEFDT</sequence>
<evidence type="ECO:0000256" key="1">
    <source>
        <dbReference type="ARBA" id="ARBA00023172"/>
    </source>
</evidence>
<organism evidence="2 3">
    <name type="scientific">Bacillus thuringiensis serovar toumanoffi</name>
    <dbReference type="NCBI Taxonomy" id="180862"/>
    <lineage>
        <taxon>Bacteria</taxon>
        <taxon>Bacillati</taxon>
        <taxon>Bacillota</taxon>
        <taxon>Bacilli</taxon>
        <taxon>Bacillales</taxon>
        <taxon>Bacillaceae</taxon>
        <taxon>Bacillus</taxon>
        <taxon>Bacillus cereus group</taxon>
    </lineage>
</organism>
<dbReference type="InterPro" id="IPR011010">
    <property type="entry name" value="DNA_brk_join_enz"/>
</dbReference>